<gene>
    <name evidence="1" type="ORF">J40TS1_33980</name>
</gene>
<dbReference type="Pfam" id="PF10076">
    <property type="entry name" value="Phage_Mu_Gp48"/>
    <property type="match status" value="1"/>
</dbReference>
<dbReference type="AlphaFoldDB" id="A0A919YUZ1"/>
<keyword evidence="2" id="KW-1185">Reference proteome</keyword>
<name>A0A919YUZ1_9BACL</name>
<evidence type="ECO:0000313" key="2">
    <source>
        <dbReference type="Proteomes" id="UP000683139"/>
    </source>
</evidence>
<comment type="caution">
    <text evidence="1">The sequence shown here is derived from an EMBL/GenBank/DDBJ whole genome shotgun (WGS) entry which is preliminary data.</text>
</comment>
<dbReference type="InterPro" id="IPR018755">
    <property type="entry name" value="Phage_Mu_Gp48"/>
</dbReference>
<proteinExistence type="predicted"/>
<sequence length="181" mass="19990">MRKEQIIRSLHKILRSDPFVNDMAGSVGKKLDDTDKEIVVYQEQIDIQKATWAIPLYEYELGIPTDLSKSLADRRAVILAKMRGDSGKIGAEEIKVISDSWTNGNVEVGFSESTIKIKFTSGLGTPENIPDLQEALEAAIPAHLKISFSFRYLLIKEVQAMTIAQMDSTTLDKFAGGVSNG</sequence>
<dbReference type="RefSeq" id="WP_213517401.1">
    <property type="nucleotide sequence ID" value="NZ_BOSE01000006.1"/>
</dbReference>
<organism evidence="1 2">
    <name type="scientific">Paenibacillus montaniterrae</name>
    <dbReference type="NCBI Taxonomy" id="429341"/>
    <lineage>
        <taxon>Bacteria</taxon>
        <taxon>Bacillati</taxon>
        <taxon>Bacillota</taxon>
        <taxon>Bacilli</taxon>
        <taxon>Bacillales</taxon>
        <taxon>Paenibacillaceae</taxon>
        <taxon>Paenibacillus</taxon>
    </lineage>
</organism>
<dbReference type="EMBL" id="BOSE01000006">
    <property type="protein sequence ID" value="GIP17756.1"/>
    <property type="molecule type" value="Genomic_DNA"/>
</dbReference>
<protein>
    <recommendedName>
        <fullName evidence="3">DUF2313 domain-containing protein</fullName>
    </recommendedName>
</protein>
<accession>A0A919YUZ1</accession>
<reference evidence="1" key="1">
    <citation type="submission" date="2021-03" db="EMBL/GenBank/DDBJ databases">
        <title>Antimicrobial resistance genes in bacteria isolated from Japanese honey, and their potential for conferring macrolide and lincosamide resistance in the American foulbrood pathogen Paenibacillus larvae.</title>
        <authorList>
            <person name="Okamoto M."/>
            <person name="Kumagai M."/>
            <person name="Kanamori H."/>
            <person name="Takamatsu D."/>
        </authorList>
    </citation>
    <scope>NUCLEOTIDE SEQUENCE</scope>
    <source>
        <strain evidence="1">J40TS1</strain>
    </source>
</reference>
<evidence type="ECO:0000313" key="1">
    <source>
        <dbReference type="EMBL" id="GIP17756.1"/>
    </source>
</evidence>
<evidence type="ECO:0008006" key="3">
    <source>
        <dbReference type="Google" id="ProtNLM"/>
    </source>
</evidence>
<dbReference type="Proteomes" id="UP000683139">
    <property type="component" value="Unassembled WGS sequence"/>
</dbReference>